<evidence type="ECO:0000256" key="2">
    <source>
        <dbReference type="ARBA" id="ARBA00022801"/>
    </source>
</evidence>
<feature type="binding site" evidence="4">
    <location>
        <position position="209"/>
    </location>
    <ligand>
        <name>Zn(2+)</name>
        <dbReference type="ChEBI" id="CHEBI:29105"/>
    </ligand>
</feature>
<dbReference type="PANTHER" id="PTHR43794">
    <property type="entry name" value="AMINOHYDROLASE SSNA-RELATED"/>
    <property type="match status" value="1"/>
</dbReference>
<dbReference type="InterPro" id="IPR006680">
    <property type="entry name" value="Amidohydro-rel"/>
</dbReference>
<evidence type="ECO:0000256" key="1">
    <source>
        <dbReference type="ARBA" id="ARBA00022723"/>
    </source>
</evidence>
<dbReference type="EC" id="3.5.4.28" evidence="4"/>
<evidence type="ECO:0000313" key="6">
    <source>
        <dbReference type="EMBL" id="SHH01463.1"/>
    </source>
</evidence>
<dbReference type="EMBL" id="FQWY01000023">
    <property type="protein sequence ID" value="SHH01463.1"/>
    <property type="molecule type" value="Genomic_DNA"/>
</dbReference>
<comment type="catalytic activity">
    <reaction evidence="4">
        <text>S-adenosyl-L-homocysteine + H2O + H(+) = S-inosyl-L-homocysteine + NH4(+)</text>
        <dbReference type="Rhea" id="RHEA:20716"/>
        <dbReference type="ChEBI" id="CHEBI:15377"/>
        <dbReference type="ChEBI" id="CHEBI:15378"/>
        <dbReference type="ChEBI" id="CHEBI:28938"/>
        <dbReference type="ChEBI" id="CHEBI:57856"/>
        <dbReference type="ChEBI" id="CHEBI:57985"/>
        <dbReference type="EC" id="3.5.4.28"/>
    </reaction>
</comment>
<name>A0A1M5PJR6_9FIRM</name>
<dbReference type="STRING" id="1123382.SAMN02745221_01479"/>
<dbReference type="InterPro" id="IPR011059">
    <property type="entry name" value="Metal-dep_hydrolase_composite"/>
</dbReference>
<comment type="cofactor">
    <cofactor evidence="4">
        <name>Zn(2+)</name>
        <dbReference type="ChEBI" id="CHEBI:29105"/>
    </cofactor>
    <text evidence="4">Binds 1 zinc ion per subunit.</text>
</comment>
<feature type="binding site" evidence="4">
    <location>
        <position position="144"/>
    </location>
    <ligand>
        <name>substrate</name>
    </ligand>
</feature>
<feature type="binding site" evidence="4">
    <location>
        <position position="65"/>
    </location>
    <ligand>
        <name>Zn(2+)</name>
        <dbReference type="ChEBI" id="CHEBI:29105"/>
    </ligand>
</feature>
<keyword evidence="2 4" id="KW-0378">Hydrolase</keyword>
<gene>
    <name evidence="4" type="primary">mtaD</name>
    <name evidence="6" type="ORF">SAMN02745221_01479</name>
</gene>
<dbReference type="PANTHER" id="PTHR43794:SF11">
    <property type="entry name" value="AMIDOHYDROLASE-RELATED DOMAIN-CONTAINING PROTEIN"/>
    <property type="match status" value="1"/>
</dbReference>
<dbReference type="InterPro" id="IPR023512">
    <property type="entry name" value="Deaminase_MtaD/DadD"/>
</dbReference>
<reference evidence="7" key="1">
    <citation type="submission" date="2016-11" db="EMBL/GenBank/DDBJ databases">
        <authorList>
            <person name="Varghese N."/>
            <person name="Submissions S."/>
        </authorList>
    </citation>
    <scope>NUCLEOTIDE SEQUENCE [LARGE SCALE GENOMIC DNA]</scope>
    <source>
        <strain evidence="7">DSM 11003</strain>
    </source>
</reference>
<dbReference type="GO" id="GO:0050270">
    <property type="term" value="F:S-adenosylhomocysteine deaminase activity"/>
    <property type="evidence" value="ECO:0007669"/>
    <property type="project" value="UniProtKB-UniRule"/>
</dbReference>
<feature type="binding site" evidence="4">
    <location>
        <position position="297"/>
    </location>
    <ligand>
        <name>substrate</name>
    </ligand>
</feature>
<keyword evidence="3 4" id="KW-0862">Zinc</keyword>
<feature type="binding site" evidence="4">
    <location>
        <position position="297"/>
    </location>
    <ligand>
        <name>Zn(2+)</name>
        <dbReference type="ChEBI" id="CHEBI:29105"/>
    </ligand>
</feature>
<feature type="binding site" evidence="4">
    <location>
        <position position="182"/>
    </location>
    <ligand>
        <name>substrate</name>
    </ligand>
</feature>
<organism evidence="6 7">
    <name type="scientific">Thermosyntropha lipolytica DSM 11003</name>
    <dbReference type="NCBI Taxonomy" id="1123382"/>
    <lineage>
        <taxon>Bacteria</taxon>
        <taxon>Bacillati</taxon>
        <taxon>Bacillota</taxon>
        <taxon>Clostridia</taxon>
        <taxon>Eubacteriales</taxon>
        <taxon>Syntrophomonadaceae</taxon>
        <taxon>Thermosyntropha</taxon>
    </lineage>
</organism>
<dbReference type="CDD" id="cd01298">
    <property type="entry name" value="ATZ_TRZ_like"/>
    <property type="match status" value="1"/>
</dbReference>
<evidence type="ECO:0000256" key="3">
    <source>
        <dbReference type="ARBA" id="ARBA00022833"/>
    </source>
</evidence>
<feature type="binding site" evidence="4">
    <location>
        <position position="212"/>
    </location>
    <ligand>
        <name>substrate</name>
    </ligand>
</feature>
<keyword evidence="7" id="KW-1185">Reference proteome</keyword>
<comment type="catalytic activity">
    <reaction evidence="4">
        <text>S-methyl-5'-thioadenosine + H2O + H(+) = S-methyl-5'-thioinosine + NH4(+)</text>
        <dbReference type="Rhea" id="RHEA:25025"/>
        <dbReference type="ChEBI" id="CHEBI:15377"/>
        <dbReference type="ChEBI" id="CHEBI:15378"/>
        <dbReference type="ChEBI" id="CHEBI:17509"/>
        <dbReference type="ChEBI" id="CHEBI:28938"/>
        <dbReference type="ChEBI" id="CHEBI:48595"/>
        <dbReference type="EC" id="3.5.4.31"/>
    </reaction>
</comment>
<accession>A0A1M5PJR6</accession>
<dbReference type="Gene3D" id="2.30.40.10">
    <property type="entry name" value="Urease, subunit C, domain 1"/>
    <property type="match status" value="1"/>
</dbReference>
<sequence>MELVIRDVSIITMDEERPFIEKGYIVVKGDKIEEIGEGEPPYNYDRILEGRDKLAMPGFINTHTHAAMTLLRSYADDLPLMEWLQNKIWPLEEKLTPEYIYWGTMLAIAEMIKSGTTAFADMYFCMEEVARAVEKTGIRAVLSRGMVGIGPQADLALKESEEFIKNWHNGAGGRITAMLGPHAPYTCPPDYLKKVLTLAEKTGAGIHIHVAETNTEFRDIKKAYGKTPVEHLESIGLFEHKVLAAHCVHLTENDIDIMARYDVGVAHNPESNMKLASGIAPVPQLLEAGVTVALGTDGAASNNNLDMLQEMRSCALLHKVNSMDPTVIPAYTALKMATVNGARVLGLEDKVGQLKEGMKADFILIDLDKPHMNPRYDLAANVVYAAQAGDVDTVIIDGNIVMENKVIKTFDEEEVIARANFIARQLVRKRQGS</sequence>
<feature type="binding site" evidence="4">
    <location>
        <position position="92"/>
    </location>
    <ligand>
        <name>substrate</name>
    </ligand>
</feature>
<evidence type="ECO:0000259" key="5">
    <source>
        <dbReference type="Pfam" id="PF01979"/>
    </source>
</evidence>
<dbReference type="HAMAP" id="MF_01281">
    <property type="entry name" value="MTA_SAH_deamin"/>
    <property type="match status" value="1"/>
</dbReference>
<comment type="caution">
    <text evidence="4">Lacks conserved residue(s) required for the propagation of feature annotation.</text>
</comment>
<dbReference type="AlphaFoldDB" id="A0A1M5PJR6"/>
<protein>
    <recommendedName>
        <fullName evidence="4">5-methylthioadenosine/S-adenosylhomocysteine deaminase</fullName>
        <shortName evidence="4">MTA/SAH deaminase</shortName>
        <ecNumber evidence="4">3.5.4.28</ecNumber>
        <ecNumber evidence="4">3.5.4.31</ecNumber>
    </recommendedName>
</protein>
<comment type="similarity">
    <text evidence="4">Belongs to the metallo-dependent hydrolases superfamily. MTA/SAH deaminase family.</text>
</comment>
<dbReference type="InterPro" id="IPR032466">
    <property type="entry name" value="Metal_Hydrolase"/>
</dbReference>
<proteinExistence type="inferred from homology"/>
<feature type="domain" description="Amidohydrolase-related" evidence="5">
    <location>
        <begin position="55"/>
        <end position="401"/>
    </location>
</feature>
<dbReference type="SUPFAM" id="SSF51556">
    <property type="entry name" value="Metallo-dependent hydrolases"/>
    <property type="match status" value="1"/>
</dbReference>
<dbReference type="RefSeq" id="WP_242939021.1">
    <property type="nucleotide sequence ID" value="NZ_FQWY01000023.1"/>
</dbReference>
<dbReference type="GO" id="GO:0090614">
    <property type="term" value="F:5'-methylthioadenosine deaminase activity"/>
    <property type="evidence" value="ECO:0007669"/>
    <property type="project" value="UniProtKB-UniRule"/>
</dbReference>
<evidence type="ECO:0000256" key="4">
    <source>
        <dbReference type="HAMAP-Rule" id="MF_01281"/>
    </source>
</evidence>
<dbReference type="Pfam" id="PF01979">
    <property type="entry name" value="Amidohydro_1"/>
    <property type="match status" value="1"/>
</dbReference>
<keyword evidence="1 4" id="KW-0479">Metal-binding</keyword>
<comment type="function">
    <text evidence="4">Catalyzes the deamination of 5-methylthioadenosine and S-adenosyl-L-homocysteine into 5-methylthioinosine and S-inosyl-L-homocysteine, respectively. Is also able to deaminate adenosine.</text>
</comment>
<dbReference type="SUPFAM" id="SSF51338">
    <property type="entry name" value="Composite domain of metallo-dependent hydrolases"/>
    <property type="match status" value="1"/>
</dbReference>
<dbReference type="FunFam" id="3.20.20.140:FF:000014">
    <property type="entry name" value="5-methylthioadenosine/S-adenosylhomocysteine deaminase"/>
    <property type="match status" value="1"/>
</dbReference>
<evidence type="ECO:0000313" key="7">
    <source>
        <dbReference type="Proteomes" id="UP000242329"/>
    </source>
</evidence>
<dbReference type="InterPro" id="IPR050287">
    <property type="entry name" value="MTA/SAH_deaminase"/>
</dbReference>
<dbReference type="Gene3D" id="3.20.20.140">
    <property type="entry name" value="Metal-dependent hydrolases"/>
    <property type="match status" value="1"/>
</dbReference>
<dbReference type="Proteomes" id="UP000242329">
    <property type="component" value="Unassembled WGS sequence"/>
</dbReference>
<feature type="binding site" evidence="4">
    <location>
        <position position="63"/>
    </location>
    <ligand>
        <name>Zn(2+)</name>
        <dbReference type="ChEBI" id="CHEBI:29105"/>
    </ligand>
</feature>
<dbReference type="GO" id="GO:0046872">
    <property type="term" value="F:metal ion binding"/>
    <property type="evidence" value="ECO:0007669"/>
    <property type="project" value="UniProtKB-KW"/>
</dbReference>
<dbReference type="EC" id="3.5.4.31" evidence="4"/>